<keyword evidence="3" id="KW-0804">Transcription</keyword>
<dbReference type="Pfam" id="PF00440">
    <property type="entry name" value="TetR_N"/>
    <property type="match status" value="1"/>
</dbReference>
<organism evidence="6 7">
    <name type="scientific">Cryptosporangium minutisporangium</name>
    <dbReference type="NCBI Taxonomy" id="113569"/>
    <lineage>
        <taxon>Bacteria</taxon>
        <taxon>Bacillati</taxon>
        <taxon>Actinomycetota</taxon>
        <taxon>Actinomycetes</taxon>
        <taxon>Cryptosporangiales</taxon>
        <taxon>Cryptosporangiaceae</taxon>
        <taxon>Cryptosporangium</taxon>
    </lineage>
</organism>
<gene>
    <name evidence="6" type="ORF">GCM10020369_03580</name>
</gene>
<dbReference type="PROSITE" id="PS50977">
    <property type="entry name" value="HTH_TETR_2"/>
    <property type="match status" value="1"/>
</dbReference>
<comment type="caution">
    <text evidence="6">The sequence shown here is derived from an EMBL/GenBank/DDBJ whole genome shotgun (WGS) entry which is preliminary data.</text>
</comment>
<dbReference type="RefSeq" id="WP_345726136.1">
    <property type="nucleotide sequence ID" value="NZ_BAAAYN010000002.1"/>
</dbReference>
<evidence type="ECO:0000313" key="6">
    <source>
        <dbReference type="EMBL" id="GAA3382294.1"/>
    </source>
</evidence>
<evidence type="ECO:0000313" key="7">
    <source>
        <dbReference type="Proteomes" id="UP001501676"/>
    </source>
</evidence>
<feature type="DNA-binding region" description="H-T-H motif" evidence="4">
    <location>
        <begin position="29"/>
        <end position="48"/>
    </location>
</feature>
<dbReference type="Gene3D" id="1.10.357.10">
    <property type="entry name" value="Tetracycline Repressor, domain 2"/>
    <property type="match status" value="1"/>
</dbReference>
<evidence type="ECO:0000256" key="3">
    <source>
        <dbReference type="ARBA" id="ARBA00023163"/>
    </source>
</evidence>
<dbReference type="SUPFAM" id="SSF48498">
    <property type="entry name" value="Tetracyclin repressor-like, C-terminal domain"/>
    <property type="match status" value="1"/>
</dbReference>
<dbReference type="PANTHER" id="PTHR47506:SF3">
    <property type="entry name" value="HTH-TYPE TRANSCRIPTIONAL REGULATOR LMRA"/>
    <property type="match status" value="1"/>
</dbReference>
<accession>A0ABP6SQM9</accession>
<dbReference type="Proteomes" id="UP001501676">
    <property type="component" value="Unassembled WGS sequence"/>
</dbReference>
<dbReference type="InterPro" id="IPR054156">
    <property type="entry name" value="YxaF_TetR_C"/>
</dbReference>
<feature type="domain" description="HTH tetR-type" evidence="5">
    <location>
        <begin position="6"/>
        <end position="66"/>
    </location>
</feature>
<dbReference type="InterPro" id="IPR001647">
    <property type="entry name" value="HTH_TetR"/>
</dbReference>
<evidence type="ECO:0000256" key="4">
    <source>
        <dbReference type="PROSITE-ProRule" id="PRU00335"/>
    </source>
</evidence>
<evidence type="ECO:0000256" key="2">
    <source>
        <dbReference type="ARBA" id="ARBA00023125"/>
    </source>
</evidence>
<dbReference type="InterPro" id="IPR009057">
    <property type="entry name" value="Homeodomain-like_sf"/>
</dbReference>
<name>A0ABP6SQM9_9ACTN</name>
<keyword evidence="7" id="KW-1185">Reference proteome</keyword>
<dbReference type="PANTHER" id="PTHR47506">
    <property type="entry name" value="TRANSCRIPTIONAL REGULATORY PROTEIN"/>
    <property type="match status" value="1"/>
</dbReference>
<reference evidence="7" key="1">
    <citation type="journal article" date="2019" name="Int. J. Syst. Evol. Microbiol.">
        <title>The Global Catalogue of Microorganisms (GCM) 10K type strain sequencing project: providing services to taxonomists for standard genome sequencing and annotation.</title>
        <authorList>
            <consortium name="The Broad Institute Genomics Platform"/>
            <consortium name="The Broad Institute Genome Sequencing Center for Infectious Disease"/>
            <person name="Wu L."/>
            <person name="Ma J."/>
        </authorList>
    </citation>
    <scope>NUCLEOTIDE SEQUENCE [LARGE SCALE GENOMIC DNA]</scope>
    <source>
        <strain evidence="7">JCM 9458</strain>
    </source>
</reference>
<dbReference type="EMBL" id="BAAAYN010000002">
    <property type="protein sequence ID" value="GAA3382294.1"/>
    <property type="molecule type" value="Genomic_DNA"/>
</dbReference>
<protein>
    <submittedName>
        <fullName evidence="6">TetR/AcrR family transcriptional regulator</fullName>
    </submittedName>
</protein>
<keyword evidence="1" id="KW-0805">Transcription regulation</keyword>
<proteinExistence type="predicted"/>
<dbReference type="InterPro" id="IPR036271">
    <property type="entry name" value="Tet_transcr_reg_TetR-rel_C_sf"/>
</dbReference>
<sequence>MGAKGRETRTRLVSTARTLIEAQGYFGTGLNQILAESGAPRGSLYFHFPGGKDQLVAAALSDAGDEVAALIRELEANAPTALALAQQLIDVFAERMHASGYTKGCPLATVALEVAASNDALQSVCAEAYLGWQQLLASRLIAEGSDPAKAEDLASSVLALVEGALLLGRARRSVQPLEQVRRVVETLLG</sequence>
<evidence type="ECO:0000256" key="1">
    <source>
        <dbReference type="ARBA" id="ARBA00023015"/>
    </source>
</evidence>
<evidence type="ECO:0000259" key="5">
    <source>
        <dbReference type="PROSITE" id="PS50977"/>
    </source>
</evidence>
<dbReference type="SUPFAM" id="SSF46689">
    <property type="entry name" value="Homeodomain-like"/>
    <property type="match status" value="1"/>
</dbReference>
<dbReference type="Pfam" id="PF21993">
    <property type="entry name" value="TetR_C_13_2"/>
    <property type="match status" value="1"/>
</dbReference>
<keyword evidence="2 4" id="KW-0238">DNA-binding</keyword>